<reference evidence="3 4" key="1">
    <citation type="submission" date="2022-06" db="EMBL/GenBank/DDBJ databases">
        <title>Genomic Encyclopedia of Type Strains, Phase I: the one thousand microbial genomes (KMG-I) project.</title>
        <authorList>
            <person name="Kyrpides N."/>
        </authorList>
    </citation>
    <scope>NUCLEOTIDE SEQUENCE [LARGE SCALE GENOMIC DNA]</scope>
    <source>
        <strain evidence="3 4">DSM 43889</strain>
    </source>
</reference>
<evidence type="ECO:0000256" key="1">
    <source>
        <dbReference type="SAM" id="MobiDB-lite"/>
    </source>
</evidence>
<organism evidence="3 4">
    <name type="scientific">Actinoalloteichus caeruleus DSM 43889</name>
    <dbReference type="NCBI Taxonomy" id="1120930"/>
    <lineage>
        <taxon>Bacteria</taxon>
        <taxon>Bacillati</taxon>
        <taxon>Actinomycetota</taxon>
        <taxon>Actinomycetes</taxon>
        <taxon>Pseudonocardiales</taxon>
        <taxon>Pseudonocardiaceae</taxon>
        <taxon>Actinoalloteichus</taxon>
        <taxon>Actinoalloteichus cyanogriseus</taxon>
    </lineage>
</organism>
<feature type="transmembrane region" description="Helical" evidence="2">
    <location>
        <begin position="12"/>
        <end position="31"/>
    </location>
</feature>
<dbReference type="NCBIfam" id="NF045516">
    <property type="entry name" value="GlpR"/>
    <property type="match status" value="1"/>
</dbReference>
<comment type="caution">
    <text evidence="3">The sequence shown here is derived from an EMBL/GenBank/DDBJ whole genome shotgun (WGS) entry which is preliminary data.</text>
</comment>
<sequence length="275" mass="30189">MARGRWRGTLSSLIFVGLAVAWLVVLVPMIARRRREVSRTADSELAARVVRRGRSADAVPAARNEFEEELSVPEKERDEDTDLDDEGGGEPGNDEDQWRSLNGDDVRAGRRYRPGRGGFDPEAAARVAKAKYAFRQRVVLALITLAVVLALVAGFAAMPMLWWAHGAVDLGLLGYLVYLRRQVRIEEAVRQRRAARIAEAERRAAEGHSHVRPVGGVSQGAGGQRTGGSVAGYVPGATQRPNHHGAFAVELDDDDPAFDELDVPHHPYYRRAVGE</sequence>
<feature type="region of interest" description="Disordered" evidence="1">
    <location>
        <begin position="205"/>
        <end position="230"/>
    </location>
</feature>
<keyword evidence="2" id="KW-0472">Membrane</keyword>
<keyword evidence="2" id="KW-1133">Transmembrane helix</keyword>
<keyword evidence="2" id="KW-0812">Transmembrane</keyword>
<evidence type="ECO:0008006" key="5">
    <source>
        <dbReference type="Google" id="ProtNLM"/>
    </source>
</evidence>
<evidence type="ECO:0000313" key="3">
    <source>
        <dbReference type="EMBL" id="MCP2332473.1"/>
    </source>
</evidence>
<feature type="transmembrane region" description="Helical" evidence="2">
    <location>
        <begin position="138"/>
        <end position="156"/>
    </location>
</feature>
<protein>
    <recommendedName>
        <fullName evidence="5">Transmembrane protein</fullName>
    </recommendedName>
</protein>
<feature type="compositionally biased region" description="Gly residues" evidence="1">
    <location>
        <begin position="217"/>
        <end position="230"/>
    </location>
</feature>
<evidence type="ECO:0000313" key="4">
    <source>
        <dbReference type="Proteomes" id="UP000791080"/>
    </source>
</evidence>
<evidence type="ECO:0000256" key="2">
    <source>
        <dbReference type="SAM" id="Phobius"/>
    </source>
</evidence>
<feature type="region of interest" description="Disordered" evidence="1">
    <location>
        <begin position="60"/>
        <end position="113"/>
    </location>
</feature>
<accession>A0ABT1JJW7</accession>
<dbReference type="EMBL" id="AUBJ02000001">
    <property type="protein sequence ID" value="MCP2332473.1"/>
    <property type="molecule type" value="Genomic_DNA"/>
</dbReference>
<feature type="transmembrane region" description="Helical" evidence="2">
    <location>
        <begin position="162"/>
        <end position="179"/>
    </location>
</feature>
<keyword evidence="4" id="KW-1185">Reference proteome</keyword>
<name>A0ABT1JJW7_ACTCY</name>
<proteinExistence type="predicted"/>
<feature type="compositionally biased region" description="Acidic residues" evidence="1">
    <location>
        <begin position="79"/>
        <end position="95"/>
    </location>
</feature>
<gene>
    <name evidence="3" type="ORF">G443_002743</name>
</gene>
<dbReference type="InterPro" id="IPR053779">
    <property type="entry name" value="GlpR"/>
</dbReference>
<feature type="compositionally biased region" description="Basic and acidic residues" evidence="1">
    <location>
        <begin position="96"/>
        <end position="108"/>
    </location>
</feature>
<dbReference type="Proteomes" id="UP000791080">
    <property type="component" value="Unassembled WGS sequence"/>
</dbReference>